<dbReference type="CDD" id="cd02511">
    <property type="entry name" value="Beta4Glucosyltransferase"/>
    <property type="match status" value="1"/>
</dbReference>
<name>A0A518D1Y6_9BACT</name>
<dbReference type="RefSeq" id="WP_419185892.1">
    <property type="nucleotide sequence ID" value="NZ_CP036290.1"/>
</dbReference>
<proteinExistence type="inferred from homology"/>
<dbReference type="GO" id="GO:0016740">
    <property type="term" value="F:transferase activity"/>
    <property type="evidence" value="ECO:0007669"/>
    <property type="project" value="UniProtKB-KW"/>
</dbReference>
<dbReference type="EMBL" id="CP036290">
    <property type="protein sequence ID" value="QDU85477.1"/>
    <property type="molecule type" value="Genomic_DNA"/>
</dbReference>
<keyword evidence="4" id="KW-0808">Transferase</keyword>
<dbReference type="AlphaFoldDB" id="A0A518D1Y6"/>
<protein>
    <submittedName>
        <fullName evidence="4">Glycosyl transferase family 2</fullName>
    </submittedName>
</protein>
<keyword evidence="5" id="KW-1185">Reference proteome</keyword>
<evidence type="ECO:0000259" key="3">
    <source>
        <dbReference type="Pfam" id="PF00535"/>
    </source>
</evidence>
<accession>A0A518D1Y6</accession>
<organism evidence="4 5">
    <name type="scientific">Rohdeia mirabilis</name>
    <dbReference type="NCBI Taxonomy" id="2528008"/>
    <lineage>
        <taxon>Bacteria</taxon>
        <taxon>Pseudomonadati</taxon>
        <taxon>Planctomycetota</taxon>
        <taxon>Planctomycetia</taxon>
        <taxon>Planctomycetia incertae sedis</taxon>
        <taxon>Rohdeia</taxon>
    </lineage>
</organism>
<evidence type="ECO:0000313" key="5">
    <source>
        <dbReference type="Proteomes" id="UP000319342"/>
    </source>
</evidence>
<dbReference type="Gene3D" id="3.90.550.10">
    <property type="entry name" value="Spore Coat Polysaccharide Biosynthesis Protein SpsA, Chain A"/>
    <property type="match status" value="1"/>
</dbReference>
<dbReference type="PANTHER" id="PTHR43630">
    <property type="entry name" value="POLY-BETA-1,6-N-ACETYL-D-GLUCOSAMINE SYNTHASE"/>
    <property type="match status" value="1"/>
</dbReference>
<feature type="compositionally biased region" description="Basic and acidic residues" evidence="2">
    <location>
        <begin position="281"/>
        <end position="292"/>
    </location>
</feature>
<dbReference type="Proteomes" id="UP000319342">
    <property type="component" value="Chromosome"/>
</dbReference>
<gene>
    <name evidence="4" type="ORF">Pla163_26080</name>
</gene>
<evidence type="ECO:0000256" key="1">
    <source>
        <dbReference type="ARBA" id="ARBA00038494"/>
    </source>
</evidence>
<dbReference type="Pfam" id="PF00535">
    <property type="entry name" value="Glycos_transf_2"/>
    <property type="match status" value="1"/>
</dbReference>
<feature type="region of interest" description="Disordered" evidence="2">
    <location>
        <begin position="258"/>
        <end position="292"/>
    </location>
</feature>
<dbReference type="SUPFAM" id="SSF53448">
    <property type="entry name" value="Nucleotide-diphospho-sugar transferases"/>
    <property type="match status" value="1"/>
</dbReference>
<dbReference type="InterPro" id="IPR001173">
    <property type="entry name" value="Glyco_trans_2-like"/>
</dbReference>
<dbReference type="PANTHER" id="PTHR43630:SF2">
    <property type="entry name" value="GLYCOSYLTRANSFERASE"/>
    <property type="match status" value="1"/>
</dbReference>
<dbReference type="InterPro" id="IPR029044">
    <property type="entry name" value="Nucleotide-diphossugar_trans"/>
</dbReference>
<evidence type="ECO:0000313" key="4">
    <source>
        <dbReference type="EMBL" id="QDU85477.1"/>
    </source>
</evidence>
<evidence type="ECO:0000256" key="2">
    <source>
        <dbReference type="SAM" id="MobiDB-lite"/>
    </source>
</evidence>
<reference evidence="4 5" key="1">
    <citation type="submission" date="2019-02" db="EMBL/GenBank/DDBJ databases">
        <title>Deep-cultivation of Planctomycetes and their phenomic and genomic characterization uncovers novel biology.</title>
        <authorList>
            <person name="Wiegand S."/>
            <person name="Jogler M."/>
            <person name="Boedeker C."/>
            <person name="Pinto D."/>
            <person name="Vollmers J."/>
            <person name="Rivas-Marin E."/>
            <person name="Kohn T."/>
            <person name="Peeters S.H."/>
            <person name="Heuer A."/>
            <person name="Rast P."/>
            <person name="Oberbeckmann S."/>
            <person name="Bunk B."/>
            <person name="Jeske O."/>
            <person name="Meyerdierks A."/>
            <person name="Storesund J.E."/>
            <person name="Kallscheuer N."/>
            <person name="Luecker S."/>
            <person name="Lage O.M."/>
            <person name="Pohl T."/>
            <person name="Merkel B.J."/>
            <person name="Hornburger P."/>
            <person name="Mueller R.-W."/>
            <person name="Bruemmer F."/>
            <person name="Labrenz M."/>
            <person name="Spormann A.M."/>
            <person name="Op den Camp H."/>
            <person name="Overmann J."/>
            <person name="Amann R."/>
            <person name="Jetten M.S.M."/>
            <person name="Mascher T."/>
            <person name="Medema M.H."/>
            <person name="Devos D.P."/>
            <person name="Kaster A.-K."/>
            <person name="Ovreas L."/>
            <person name="Rohde M."/>
            <person name="Galperin M.Y."/>
            <person name="Jogler C."/>
        </authorList>
    </citation>
    <scope>NUCLEOTIDE SEQUENCE [LARGE SCALE GENOMIC DNA]</scope>
    <source>
        <strain evidence="4 5">Pla163</strain>
    </source>
</reference>
<sequence precursor="true">MSSSARISACVIAFQEADRIGDCLRSLAFCDEIVVVDSGSTDGTQDIARGLGAVVVDHAWPGFGPQKDLAAQHASHDWILQLDADERVSRTLRHEIETLREGGFAEHAGWDMPRCTNYLGAWIVRGGWYPDRQLRLYDRRRGSWSVGREPHPRVGVEGTVGRLSGDLFHDTYRSFGHHLATIDSYTTIMAQDMAERGKRARTLDLFTHPLARFVRFYVLKRGFLDGWRGAVIAITAAYYAFLKYAKLMVLQEGRATQRPQDAQTGTFEGIDDRTAVGADESAPRSRAAERTR</sequence>
<feature type="domain" description="Glycosyltransferase 2-like" evidence="3">
    <location>
        <begin position="8"/>
        <end position="101"/>
    </location>
</feature>
<comment type="similarity">
    <text evidence="1">Belongs to the glycosyltransferase 2 family. WaaE/KdtX subfamily.</text>
</comment>